<feature type="domain" description="Putative Flp pilus-assembly TadG-like N-terminal" evidence="2">
    <location>
        <begin position="15"/>
        <end position="61"/>
    </location>
</feature>
<dbReference type="RefSeq" id="WP_053084098.1">
    <property type="nucleotide sequence ID" value="NZ_HG764815.1"/>
</dbReference>
<keyword evidence="1" id="KW-1133">Transmembrane helix</keyword>
<gene>
    <name evidence="3" type="ORF">BN11_2000008</name>
</gene>
<keyword evidence="1" id="KW-0812">Transmembrane</keyword>
<dbReference type="Proteomes" id="UP000035763">
    <property type="component" value="Unassembled WGS sequence"/>
</dbReference>
<evidence type="ECO:0000313" key="3">
    <source>
        <dbReference type="EMBL" id="CCH72850.1"/>
    </source>
</evidence>
<name>W6JW67_9MICO</name>
<reference evidence="3 4" key="1">
    <citation type="journal article" date="2013" name="ISME J.">
        <title>A metabolic model for members of the genus Tetrasphaera involved in enhanced biological phosphorus removal.</title>
        <authorList>
            <person name="Kristiansen R."/>
            <person name="Nguyen H.T.T."/>
            <person name="Saunders A.M."/>
            <person name="Nielsen J.L."/>
            <person name="Wimmer R."/>
            <person name="Le V.Q."/>
            <person name="McIlroy S.J."/>
            <person name="Petrovski S."/>
            <person name="Seviour R.J."/>
            <person name="Calteau A."/>
            <person name="Nielsen K.L."/>
            <person name="Nielsen P.H."/>
        </authorList>
    </citation>
    <scope>NUCLEOTIDE SEQUENCE [LARGE SCALE GENOMIC DNA]</scope>
    <source>
        <strain evidence="3 4">Ben110</strain>
    </source>
</reference>
<dbReference type="OrthoDB" id="4869265at2"/>
<evidence type="ECO:0000256" key="1">
    <source>
        <dbReference type="SAM" id="Phobius"/>
    </source>
</evidence>
<feature type="transmembrane region" description="Helical" evidence="1">
    <location>
        <begin position="12"/>
        <end position="36"/>
    </location>
</feature>
<dbReference type="InterPro" id="IPR028087">
    <property type="entry name" value="Tad_N"/>
</dbReference>
<protein>
    <recommendedName>
        <fullName evidence="2">Putative Flp pilus-assembly TadG-like N-terminal domain-containing protein</fullName>
    </recommendedName>
</protein>
<comment type="caution">
    <text evidence="3">The sequence shown here is derived from an EMBL/GenBank/DDBJ whole genome shotgun (WGS) entry which is preliminary data.</text>
</comment>
<dbReference type="Pfam" id="PF13400">
    <property type="entry name" value="Tad"/>
    <property type="match status" value="1"/>
</dbReference>
<accession>W6JW67</accession>
<evidence type="ECO:0000259" key="2">
    <source>
        <dbReference type="Pfam" id="PF13400"/>
    </source>
</evidence>
<dbReference type="AlphaFoldDB" id="W6JW67"/>
<organism evidence="3 4">
    <name type="scientific">Nostocoides australiense Ben110</name>
    <dbReference type="NCBI Taxonomy" id="1193182"/>
    <lineage>
        <taxon>Bacteria</taxon>
        <taxon>Bacillati</taxon>
        <taxon>Actinomycetota</taxon>
        <taxon>Actinomycetes</taxon>
        <taxon>Micrococcales</taxon>
        <taxon>Intrasporangiaceae</taxon>
        <taxon>Nostocoides</taxon>
    </lineage>
</organism>
<dbReference type="EMBL" id="CAJA01000114">
    <property type="protein sequence ID" value="CCH72850.1"/>
    <property type="molecule type" value="Genomic_DNA"/>
</dbReference>
<sequence>MRRRRPPEEIDAEAGGITILIIGLTCIALLLILGIITVTSAQLARIRLLDAADAAALDAADSIAERVYDTGVGTAVPLDDGQVWAAAAANLASRPMPDRMQAWTIAPGTGSPDGSTAVVRITGTAELPILSSAAEFVGRSITITVESRARADVNLPAAPRRAP</sequence>
<dbReference type="STRING" id="1193182.BN11_2000008"/>
<proteinExistence type="predicted"/>
<keyword evidence="4" id="KW-1185">Reference proteome</keyword>
<keyword evidence="1" id="KW-0472">Membrane</keyword>
<evidence type="ECO:0000313" key="4">
    <source>
        <dbReference type="Proteomes" id="UP000035763"/>
    </source>
</evidence>